<proteinExistence type="predicted"/>
<keyword evidence="1" id="KW-0479">Metal-binding</keyword>
<evidence type="ECO:0000313" key="7">
    <source>
        <dbReference type="EMBL" id="EKM49615.1"/>
    </source>
</evidence>
<evidence type="ECO:0000256" key="5">
    <source>
        <dbReference type="SAM" id="MobiDB-lite"/>
    </source>
</evidence>
<dbReference type="RefSeq" id="XP_007401680.1">
    <property type="nucleotide sequence ID" value="XM_007401618.1"/>
</dbReference>
<dbReference type="AlphaFoldDB" id="K5VS59"/>
<evidence type="ECO:0000256" key="2">
    <source>
        <dbReference type="ARBA" id="ARBA00022771"/>
    </source>
</evidence>
<gene>
    <name evidence="7" type="ORF">PHACADRAFT_106338</name>
</gene>
<feature type="compositionally biased region" description="Basic and acidic residues" evidence="5">
    <location>
        <begin position="353"/>
        <end position="365"/>
    </location>
</feature>
<name>K5VS59_PHACS</name>
<evidence type="ECO:0000313" key="8">
    <source>
        <dbReference type="Proteomes" id="UP000008370"/>
    </source>
</evidence>
<accession>K5VS59</accession>
<dbReference type="OrthoDB" id="341421at2759"/>
<dbReference type="InParanoid" id="K5VS59"/>
<feature type="domain" description="MYND-type" evidence="6">
    <location>
        <begin position="1"/>
        <end position="29"/>
    </location>
</feature>
<evidence type="ECO:0000256" key="3">
    <source>
        <dbReference type="ARBA" id="ARBA00022833"/>
    </source>
</evidence>
<dbReference type="InterPro" id="IPR002893">
    <property type="entry name" value="Znf_MYND"/>
</dbReference>
<reference evidence="7 8" key="1">
    <citation type="journal article" date="2012" name="BMC Genomics">
        <title>Comparative genomics of the white-rot fungi, Phanerochaete carnosa and P. chrysosporium, to elucidate the genetic basis of the distinct wood types they colonize.</title>
        <authorList>
            <person name="Suzuki H."/>
            <person name="MacDonald J."/>
            <person name="Syed K."/>
            <person name="Salamov A."/>
            <person name="Hori C."/>
            <person name="Aerts A."/>
            <person name="Henrissat B."/>
            <person name="Wiebenga A."/>
            <person name="vanKuyk P.A."/>
            <person name="Barry K."/>
            <person name="Lindquist E."/>
            <person name="LaButti K."/>
            <person name="Lapidus A."/>
            <person name="Lucas S."/>
            <person name="Coutinho P."/>
            <person name="Gong Y."/>
            <person name="Samejima M."/>
            <person name="Mahadevan R."/>
            <person name="Abou-Zaid M."/>
            <person name="de Vries R.P."/>
            <person name="Igarashi K."/>
            <person name="Yadav J.S."/>
            <person name="Grigoriev I.V."/>
            <person name="Master E.R."/>
        </authorList>
    </citation>
    <scope>NUCLEOTIDE SEQUENCE [LARGE SCALE GENOMIC DNA]</scope>
    <source>
        <strain evidence="7 8">HHB-10118-sp</strain>
    </source>
</reference>
<organism evidence="7 8">
    <name type="scientific">Phanerochaete carnosa (strain HHB-10118-sp)</name>
    <name type="common">White-rot fungus</name>
    <name type="synonym">Peniophora carnosa</name>
    <dbReference type="NCBI Taxonomy" id="650164"/>
    <lineage>
        <taxon>Eukaryota</taxon>
        <taxon>Fungi</taxon>
        <taxon>Dikarya</taxon>
        <taxon>Basidiomycota</taxon>
        <taxon>Agaricomycotina</taxon>
        <taxon>Agaricomycetes</taxon>
        <taxon>Polyporales</taxon>
        <taxon>Phanerochaetaceae</taxon>
        <taxon>Phanerochaete</taxon>
    </lineage>
</organism>
<feature type="region of interest" description="Disordered" evidence="5">
    <location>
        <begin position="340"/>
        <end position="378"/>
    </location>
</feature>
<dbReference type="SUPFAM" id="SSF144232">
    <property type="entry name" value="HIT/MYND zinc finger-like"/>
    <property type="match status" value="1"/>
</dbReference>
<dbReference type="EMBL" id="JH930480">
    <property type="protein sequence ID" value="EKM49615.1"/>
    <property type="molecule type" value="Genomic_DNA"/>
</dbReference>
<feature type="non-terminal residue" evidence="7">
    <location>
        <position position="378"/>
    </location>
</feature>
<dbReference type="HOGENOM" id="CLU_045561_0_0_1"/>
<dbReference type="Gene3D" id="6.10.140.2220">
    <property type="match status" value="1"/>
</dbReference>
<sequence>LTLCSRCGERIYCSERCQRRDWPEHKLKCGKTHRINLESFYPVLAVLADAVHSLMLPPHFAMLSRVVNDINPSLVPSLLPNGALAKLLEIDDIEQKLFMDPLDWAPLAQSRPVAAKMMQRIMREGHLLPILTALCVSLLGEMYTTTSVYGSNLVRKRLQYRTSPIADFGIARGSVYVHESDRLVYKRRSNGTYVLGQDPEEHFWLYFTTIRGEEVILDVGMFTFNFCTVVKSEQYTPPAWKDLVIDITPAFFINREIRTNAPGNHTEHKRVSALRDSRLHQAVRYIQHALDDPEIASISAFMKDIAGRTISKKETTIVGQAAMSFCPKLEEILEKEKWRAFPEQPPFTIQTDPGERSNWDDLPEPKRKKKPATRESTA</sequence>
<keyword evidence="2 4" id="KW-0863">Zinc-finger</keyword>
<evidence type="ECO:0000256" key="4">
    <source>
        <dbReference type="PROSITE-ProRule" id="PRU00134"/>
    </source>
</evidence>
<dbReference type="GO" id="GO:0008270">
    <property type="term" value="F:zinc ion binding"/>
    <property type="evidence" value="ECO:0007669"/>
    <property type="project" value="UniProtKB-KW"/>
</dbReference>
<dbReference type="Pfam" id="PF01753">
    <property type="entry name" value="zf-MYND"/>
    <property type="match status" value="1"/>
</dbReference>
<dbReference type="PROSITE" id="PS50865">
    <property type="entry name" value="ZF_MYND_2"/>
    <property type="match status" value="1"/>
</dbReference>
<keyword evidence="3" id="KW-0862">Zinc</keyword>
<dbReference type="Proteomes" id="UP000008370">
    <property type="component" value="Unassembled WGS sequence"/>
</dbReference>
<evidence type="ECO:0000259" key="6">
    <source>
        <dbReference type="PROSITE" id="PS50865"/>
    </source>
</evidence>
<dbReference type="KEGG" id="pco:PHACADRAFT_106338"/>
<keyword evidence="8" id="KW-1185">Reference proteome</keyword>
<protein>
    <recommendedName>
        <fullName evidence="6">MYND-type domain-containing protein</fullName>
    </recommendedName>
</protein>
<evidence type="ECO:0000256" key="1">
    <source>
        <dbReference type="ARBA" id="ARBA00022723"/>
    </source>
</evidence>
<dbReference type="GeneID" id="18907392"/>